<keyword evidence="3" id="KW-1185">Reference proteome</keyword>
<accession>A0A319EW33</accession>
<feature type="region of interest" description="Disordered" evidence="1">
    <location>
        <begin position="113"/>
        <end position="136"/>
    </location>
</feature>
<name>A0A319EW33_ASPSB</name>
<evidence type="ECO:0000313" key="3">
    <source>
        <dbReference type="Proteomes" id="UP000248423"/>
    </source>
</evidence>
<dbReference type="Proteomes" id="UP000248423">
    <property type="component" value="Unassembled WGS sequence"/>
</dbReference>
<dbReference type="AlphaFoldDB" id="A0A319EW33"/>
<evidence type="ECO:0000313" key="2">
    <source>
        <dbReference type="EMBL" id="PYI08694.1"/>
    </source>
</evidence>
<reference evidence="2 3" key="1">
    <citation type="submission" date="2018-02" db="EMBL/GenBank/DDBJ databases">
        <title>The genomes of Aspergillus section Nigri reveals drivers in fungal speciation.</title>
        <authorList>
            <consortium name="DOE Joint Genome Institute"/>
            <person name="Vesth T.C."/>
            <person name="Nybo J."/>
            <person name="Theobald S."/>
            <person name="Brandl J."/>
            <person name="Frisvad J.C."/>
            <person name="Nielsen K.F."/>
            <person name="Lyhne E.K."/>
            <person name="Kogle M.E."/>
            <person name="Kuo A."/>
            <person name="Riley R."/>
            <person name="Clum A."/>
            <person name="Nolan M."/>
            <person name="Lipzen A."/>
            <person name="Salamov A."/>
            <person name="Henrissat B."/>
            <person name="Wiebenga A."/>
            <person name="De vries R.P."/>
            <person name="Grigoriev I.V."/>
            <person name="Mortensen U.H."/>
            <person name="Andersen M.R."/>
            <person name="Baker S.E."/>
        </authorList>
    </citation>
    <scope>NUCLEOTIDE SEQUENCE [LARGE SCALE GENOMIC DNA]</scope>
    <source>
        <strain evidence="2 3">CBS 121057</strain>
    </source>
</reference>
<gene>
    <name evidence="2" type="ORF">BO78DRAFT_61030</name>
</gene>
<dbReference type="VEuPathDB" id="FungiDB:BO78DRAFT_61030"/>
<protein>
    <submittedName>
        <fullName evidence="2">Uncharacterized protein</fullName>
    </submittedName>
</protein>
<sequence>MTALIGYRKRLKSERTGAWRVSNSNSQSDIATSTGCPKRCQGWMISSKGNPTDAPPEDHRSVGITKVGQRLATDKVGGMNHWSRRDQLRLEIMQRWVPCSSDYELHTKSKATTPITKDNIPPQPAEYPPTLKKSPEEPQVSYLYPIRNDYLIVIGGRDFHHGCSFQASSTMACGIQASTL</sequence>
<evidence type="ECO:0000256" key="1">
    <source>
        <dbReference type="SAM" id="MobiDB-lite"/>
    </source>
</evidence>
<proteinExistence type="predicted"/>
<dbReference type="EMBL" id="KZ826333">
    <property type="protein sequence ID" value="PYI08694.1"/>
    <property type="molecule type" value="Genomic_DNA"/>
</dbReference>
<organism evidence="2 3">
    <name type="scientific">Aspergillus sclerotiicarbonarius (strain CBS 121057 / IBT 28362)</name>
    <dbReference type="NCBI Taxonomy" id="1448318"/>
    <lineage>
        <taxon>Eukaryota</taxon>
        <taxon>Fungi</taxon>
        <taxon>Dikarya</taxon>
        <taxon>Ascomycota</taxon>
        <taxon>Pezizomycotina</taxon>
        <taxon>Eurotiomycetes</taxon>
        <taxon>Eurotiomycetidae</taxon>
        <taxon>Eurotiales</taxon>
        <taxon>Aspergillaceae</taxon>
        <taxon>Aspergillus</taxon>
        <taxon>Aspergillus subgen. Circumdati</taxon>
    </lineage>
</organism>